<reference evidence="2 3" key="1">
    <citation type="submission" date="2017-10" db="EMBL/GenBank/DDBJ databases">
        <title>The draft genome sequence of Lewinella marina KCTC 32374.</title>
        <authorList>
            <person name="Wang K."/>
        </authorList>
    </citation>
    <scope>NUCLEOTIDE SEQUENCE [LARGE SCALE GENOMIC DNA]</scope>
    <source>
        <strain evidence="2 3">MKG-38</strain>
    </source>
</reference>
<dbReference type="InterPro" id="IPR001322">
    <property type="entry name" value="Lamin_tail_dom"/>
</dbReference>
<gene>
    <name evidence="2" type="ORF">CGL56_13345</name>
</gene>
<dbReference type="OrthoDB" id="1490051at2"/>
<dbReference type="PROSITE" id="PS51841">
    <property type="entry name" value="LTD"/>
    <property type="match status" value="1"/>
</dbReference>
<dbReference type="SUPFAM" id="SSF74853">
    <property type="entry name" value="Lamin A/C globular tail domain"/>
    <property type="match status" value="1"/>
</dbReference>
<proteinExistence type="predicted"/>
<organism evidence="2 3">
    <name type="scientific">Neolewinella marina</name>
    <dbReference type="NCBI Taxonomy" id="438751"/>
    <lineage>
        <taxon>Bacteria</taxon>
        <taxon>Pseudomonadati</taxon>
        <taxon>Bacteroidota</taxon>
        <taxon>Saprospiria</taxon>
        <taxon>Saprospirales</taxon>
        <taxon>Lewinellaceae</taxon>
        <taxon>Neolewinella</taxon>
    </lineage>
</organism>
<dbReference type="Pfam" id="PF00932">
    <property type="entry name" value="LTD"/>
    <property type="match status" value="1"/>
</dbReference>
<protein>
    <recommendedName>
        <fullName evidence="1">LTD domain-containing protein</fullName>
    </recommendedName>
</protein>
<keyword evidence="3" id="KW-1185">Reference proteome</keyword>
<evidence type="ECO:0000259" key="1">
    <source>
        <dbReference type="PROSITE" id="PS51841"/>
    </source>
</evidence>
<accession>A0A2G0CCZ8</accession>
<dbReference type="NCBIfam" id="TIGR04183">
    <property type="entry name" value="Por_Secre_tail"/>
    <property type="match status" value="1"/>
</dbReference>
<dbReference type="AlphaFoldDB" id="A0A2G0CCZ8"/>
<sequence length="619" mass="65966">MRVKAMHPPYYAYLLLALALLTGTRGRAQDTIIRQNFEAAAPRPLSYTSPTPPYGSGGLPTWNVVTGSGAIAEAAEGTHFWAVRDADNPTAAAPRLEITFDADTICSLTSARFVFAYRVEGYDGGDDFGYLLYLDGIPEEEVILVDGRNGGGVSTDGWVYDTVPIPGTAHTARLLLFFDQNGDDVAGIDDVQLLATGNDGSCRPVCGLRLGEPLASCEGMSPDADELFLQIPYAGAEAGARVYSSTGRIGGDDPGRVPDGTITLSGLPEGEVHVLQVSGGDCDLTLPLEYPADWCAPSDLVINEVLADPGEDINGDGYINGGDEFVELFNRGSTDYALGQYTLQDASQSGPRYTFAPDALLGPGQSFLVVASSGAPDADCAYGVASGFLGLNNDGPETVTLRDPDGRVVAQWSVDDAPAGESLVLSPDGNLDGGYLPHTSVDGNRSSACLTAARLPVKLESFTVTPLAAAVRLDWITREEIHHEAFLVERSKAGRRYTVLGRLTTGNGHYVFFDYAPFPGQNIYRLRQIDTDGGETVYGPRLVRLDSGTVRVYPNPTTATLTLSGTVGPEVQSTIHRSDGRRVLSFRGAQANVRSLPAGVYYLRIRGEASSESVRFIKE</sequence>
<name>A0A2G0CCZ8_9BACT</name>
<evidence type="ECO:0000313" key="3">
    <source>
        <dbReference type="Proteomes" id="UP000226437"/>
    </source>
</evidence>
<dbReference type="EMBL" id="PDLO01000006">
    <property type="protein sequence ID" value="PHK97797.1"/>
    <property type="molecule type" value="Genomic_DNA"/>
</dbReference>
<dbReference type="InterPro" id="IPR026444">
    <property type="entry name" value="Secre_tail"/>
</dbReference>
<comment type="caution">
    <text evidence="2">The sequence shown here is derived from an EMBL/GenBank/DDBJ whole genome shotgun (WGS) entry which is preliminary data.</text>
</comment>
<dbReference type="Proteomes" id="UP000226437">
    <property type="component" value="Unassembled WGS sequence"/>
</dbReference>
<dbReference type="InterPro" id="IPR036415">
    <property type="entry name" value="Lamin_tail_dom_sf"/>
</dbReference>
<dbReference type="Gene3D" id="2.60.40.1260">
    <property type="entry name" value="Lamin Tail domain"/>
    <property type="match status" value="1"/>
</dbReference>
<feature type="domain" description="LTD" evidence="1">
    <location>
        <begin position="290"/>
        <end position="416"/>
    </location>
</feature>
<evidence type="ECO:0000313" key="2">
    <source>
        <dbReference type="EMBL" id="PHK97797.1"/>
    </source>
</evidence>